<keyword evidence="2" id="KW-1185">Reference proteome</keyword>
<sequence length="57" mass="6483">MARSESEKLKAMQELTMMQSEEENIAGKFNKGLDRFASIESEDLLAFLKAVTEDQEN</sequence>
<dbReference type="AlphaFoldDB" id="C4GAC1"/>
<comment type="caution">
    <text evidence="1">The sequence shown here is derived from an EMBL/GenBank/DDBJ whole genome shotgun (WGS) entry which is preliminary data.</text>
</comment>
<name>C4GAC1_9FIRM</name>
<protein>
    <submittedName>
        <fullName evidence="1">Uncharacterized protein</fullName>
    </submittedName>
</protein>
<dbReference type="Proteomes" id="UP000003494">
    <property type="component" value="Unassembled WGS sequence"/>
</dbReference>
<reference evidence="1" key="1">
    <citation type="submission" date="2009-04" db="EMBL/GenBank/DDBJ databases">
        <authorList>
            <person name="Weinstock G."/>
            <person name="Sodergren E."/>
            <person name="Clifton S."/>
            <person name="Fulton L."/>
            <person name="Fulton B."/>
            <person name="Courtney L."/>
            <person name="Fronick C."/>
            <person name="Harrison M."/>
            <person name="Strong C."/>
            <person name="Farmer C."/>
            <person name="Delahaunty K."/>
            <person name="Markovic C."/>
            <person name="Hall O."/>
            <person name="Minx P."/>
            <person name="Tomlinson C."/>
            <person name="Mitreva M."/>
            <person name="Nelson J."/>
            <person name="Hou S."/>
            <person name="Wollam A."/>
            <person name="Pepin K.H."/>
            <person name="Johnson M."/>
            <person name="Bhonagiri V."/>
            <person name="Nash W.E."/>
            <person name="Warren W."/>
            <person name="Chinwalla A."/>
            <person name="Mardis E.R."/>
            <person name="Wilson R.K."/>
        </authorList>
    </citation>
    <scope>NUCLEOTIDE SEQUENCE [LARGE SCALE GENOMIC DNA]</scope>
    <source>
        <strain evidence="1">DSM 14600</strain>
    </source>
</reference>
<gene>
    <name evidence="1" type="ORF">GCWU000342_01466</name>
</gene>
<proteinExistence type="predicted"/>
<accession>C4GAC1</accession>
<organism evidence="1 2">
    <name type="scientific">Shuttleworthella satelles DSM 14600</name>
    <dbReference type="NCBI Taxonomy" id="626523"/>
    <lineage>
        <taxon>Bacteria</taxon>
        <taxon>Bacillati</taxon>
        <taxon>Bacillota</taxon>
        <taxon>Clostridia</taxon>
        <taxon>Lachnospirales</taxon>
        <taxon>Lachnospiraceae</taxon>
        <taxon>Shuttleworthella</taxon>
    </lineage>
</organism>
<evidence type="ECO:0000313" key="1">
    <source>
        <dbReference type="EMBL" id="EEP28654.1"/>
    </source>
</evidence>
<dbReference type="HOGENOM" id="CLU_2994246_0_0_9"/>
<dbReference type="RefSeq" id="WP_006906467.1">
    <property type="nucleotide sequence ID" value="NZ_GG665866.1"/>
</dbReference>
<dbReference type="EMBL" id="ACIP02000002">
    <property type="protein sequence ID" value="EEP28654.1"/>
    <property type="molecule type" value="Genomic_DNA"/>
</dbReference>
<dbReference type="STRING" id="626523.GCWU000342_01466"/>
<evidence type="ECO:0000313" key="2">
    <source>
        <dbReference type="Proteomes" id="UP000003494"/>
    </source>
</evidence>